<name>A0ACC8XDB3_9FIRM</name>
<reference evidence="1" key="1">
    <citation type="submission" date="2016-08" db="EMBL/GenBank/DDBJ databases">
        <authorList>
            <person name="Ngugi D.K."/>
            <person name="Miyake S."/>
            <person name="Stingl U."/>
        </authorList>
    </citation>
    <scope>NUCLEOTIDE SEQUENCE</scope>
    <source>
        <strain evidence="1">SCG-B11WGA-EpuloA1</strain>
    </source>
</reference>
<organism evidence="1 2">
    <name type="scientific">Candidatus Epulonipiscium fishelsonii</name>
    <dbReference type="NCBI Taxonomy" id="77094"/>
    <lineage>
        <taxon>Bacteria</taxon>
        <taxon>Bacillati</taxon>
        <taxon>Bacillota</taxon>
        <taxon>Clostridia</taxon>
        <taxon>Lachnospirales</taxon>
        <taxon>Lachnospiraceae</taxon>
        <taxon>Candidatus Epulonipiscium</taxon>
    </lineage>
</organism>
<evidence type="ECO:0000313" key="1">
    <source>
        <dbReference type="EMBL" id="ONI40807.1"/>
    </source>
</evidence>
<dbReference type="EMBL" id="LJDB01000045">
    <property type="protein sequence ID" value="ONI40807.1"/>
    <property type="molecule type" value="Genomic_DNA"/>
</dbReference>
<accession>A0ACC8XDB3</accession>
<keyword evidence="2" id="KW-1185">Reference proteome</keyword>
<dbReference type="Proteomes" id="UP000188605">
    <property type="component" value="Unassembled WGS sequence"/>
</dbReference>
<sequence length="218" mass="25441">MSGKTIINEFKEKPKTAHLTIECPYETVEKFKQLGMAKNMNSAEVLAYLLQLLPNQNMKVNNINGVKIPNSNGMLQFFLNEFNIFKKKVKPSLTIKFNGTLIYSISDIRPVQKFSANKLKSDFKYIYNDEDITEYFLAIYYNIDKRKYFIYDYINVKSNENDNINLTVYRGKLAKDLNDIITKLSGYINAEESDQIEYKLAEDISNNEKMILKYLDPK</sequence>
<comment type="caution">
    <text evidence="1">The sequence shown here is derived from an EMBL/GenBank/DDBJ whole genome shotgun (WGS) entry which is preliminary data.</text>
</comment>
<evidence type="ECO:0000313" key="2">
    <source>
        <dbReference type="Proteomes" id="UP000188605"/>
    </source>
</evidence>
<protein>
    <submittedName>
        <fullName evidence="1">Uncharacterized protein</fullName>
    </submittedName>
</protein>
<gene>
    <name evidence="1" type="ORF">AN396_05150</name>
</gene>
<proteinExistence type="predicted"/>